<evidence type="ECO:0000256" key="1">
    <source>
        <dbReference type="SAM" id="Phobius"/>
    </source>
</evidence>
<keyword evidence="1" id="KW-0472">Membrane</keyword>
<comment type="caution">
    <text evidence="2">The sequence shown here is derived from an EMBL/GenBank/DDBJ whole genome shotgun (WGS) entry which is preliminary data.</text>
</comment>
<evidence type="ECO:0000313" key="2">
    <source>
        <dbReference type="EMBL" id="PMB89290.1"/>
    </source>
</evidence>
<evidence type="ECO:0008006" key="4">
    <source>
        <dbReference type="Google" id="ProtNLM"/>
    </source>
</evidence>
<dbReference type="InterPro" id="IPR022704">
    <property type="entry name" value="DUF2746"/>
</dbReference>
<proteinExistence type="predicted"/>
<keyword evidence="1" id="KW-1133">Transmembrane helix</keyword>
<keyword evidence="1" id="KW-0812">Transmembrane</keyword>
<dbReference type="Pfam" id="PF10874">
    <property type="entry name" value="DUF2746"/>
    <property type="match status" value="1"/>
</dbReference>
<feature type="transmembrane region" description="Helical" evidence="1">
    <location>
        <begin position="33"/>
        <end position="51"/>
    </location>
</feature>
<sequence>MVTRVYPPGAGGLFLPLGAAILNQALLTNLGDAVISLIIACLALSTAWLQAKSKRLSRNKTSLENHAASLQKHLDMARSDSDKVSEIKEQVTNSHGTNLRSDLDRVLLGISRLENRLDRFETTQGEVNRQSIANFGRMLESTENVRRAATQEHERIWHAIDSANSANKPVTTGNRVG</sequence>
<reference evidence="2 3" key="1">
    <citation type="submission" date="2017-09" db="EMBL/GenBank/DDBJ databases">
        <title>Bacterial strain isolated from the female urinary microbiota.</title>
        <authorList>
            <person name="Thomas-White K."/>
            <person name="Kumar N."/>
            <person name="Forster S."/>
            <person name="Putonti C."/>
            <person name="Lawley T."/>
            <person name="Wolfe A.J."/>
        </authorList>
    </citation>
    <scope>NUCLEOTIDE SEQUENCE [LARGE SCALE GENOMIC DNA]</scope>
    <source>
        <strain evidence="2 3">UMB0744</strain>
    </source>
</reference>
<evidence type="ECO:0000313" key="3">
    <source>
        <dbReference type="Proteomes" id="UP000243201"/>
    </source>
</evidence>
<keyword evidence="3" id="KW-1185">Reference proteome</keyword>
<name>A0ABX4UP33_9ACTO</name>
<dbReference type="Proteomes" id="UP000243201">
    <property type="component" value="Unassembled WGS sequence"/>
</dbReference>
<protein>
    <recommendedName>
        <fullName evidence="4">DUF2746 domain-containing protein</fullName>
    </recommendedName>
</protein>
<accession>A0ABX4UP33</accession>
<dbReference type="EMBL" id="PNGC01000002">
    <property type="protein sequence ID" value="PMB89290.1"/>
    <property type="molecule type" value="Genomic_DNA"/>
</dbReference>
<organism evidence="2 3">
    <name type="scientific">Varibaculum cambriense</name>
    <dbReference type="NCBI Taxonomy" id="184870"/>
    <lineage>
        <taxon>Bacteria</taxon>
        <taxon>Bacillati</taxon>
        <taxon>Actinomycetota</taxon>
        <taxon>Actinomycetes</taxon>
        <taxon>Actinomycetales</taxon>
        <taxon>Actinomycetaceae</taxon>
        <taxon>Varibaculum</taxon>
    </lineage>
</organism>
<gene>
    <name evidence="2" type="ORF">CJ240_05855</name>
</gene>